<dbReference type="Pfam" id="PF00933">
    <property type="entry name" value="Glyco_hydro_3"/>
    <property type="match status" value="1"/>
</dbReference>
<dbReference type="InterPro" id="IPR001764">
    <property type="entry name" value="Glyco_hydro_3_N"/>
</dbReference>
<dbReference type="InterPro" id="IPR050226">
    <property type="entry name" value="NagZ_Beta-hexosaminidase"/>
</dbReference>
<proteinExistence type="inferred from homology"/>
<keyword evidence="3" id="KW-0326">Glycosidase</keyword>
<protein>
    <submittedName>
        <fullName evidence="5">Beta-glucosidase</fullName>
    </submittedName>
</protein>
<dbReference type="GO" id="GO:0005975">
    <property type="term" value="P:carbohydrate metabolic process"/>
    <property type="evidence" value="ECO:0007669"/>
    <property type="project" value="InterPro"/>
</dbReference>
<dbReference type="PANTHER" id="PTHR30480:SF16">
    <property type="entry name" value="GLYCOSIDE HYDROLASE FAMILY 3 DOMAIN PROTEIN"/>
    <property type="match status" value="1"/>
</dbReference>
<comment type="similarity">
    <text evidence="1">Belongs to the glycosyl hydrolase 3 family.</text>
</comment>
<evidence type="ECO:0000256" key="1">
    <source>
        <dbReference type="ARBA" id="ARBA00005336"/>
    </source>
</evidence>
<evidence type="ECO:0000256" key="3">
    <source>
        <dbReference type="ARBA" id="ARBA00023295"/>
    </source>
</evidence>
<dbReference type="Proteomes" id="UP000516117">
    <property type="component" value="Chromosome"/>
</dbReference>
<dbReference type="RefSeq" id="WP_187720227.1">
    <property type="nucleotide sequence ID" value="NZ_BAABBL010000007.1"/>
</dbReference>
<keyword evidence="6" id="KW-1185">Reference proteome</keyword>
<dbReference type="Gene3D" id="3.20.20.300">
    <property type="entry name" value="Glycoside hydrolase, family 3, N-terminal domain"/>
    <property type="match status" value="1"/>
</dbReference>
<dbReference type="KEGG" id="tdf:H9L22_12570"/>
<reference evidence="5 6" key="1">
    <citation type="submission" date="2020-08" db="EMBL/GenBank/DDBJ databases">
        <title>Genome sequence of Tessaracoccus defluvii JCM 17540T.</title>
        <authorList>
            <person name="Hyun D.-W."/>
            <person name="Bae J.-W."/>
        </authorList>
    </citation>
    <scope>NUCLEOTIDE SEQUENCE [LARGE SCALE GENOMIC DNA]</scope>
    <source>
        <strain evidence="5 6">JCM 17540</strain>
    </source>
</reference>
<keyword evidence="2" id="KW-0378">Hydrolase</keyword>
<dbReference type="GO" id="GO:0004553">
    <property type="term" value="F:hydrolase activity, hydrolyzing O-glycosyl compounds"/>
    <property type="evidence" value="ECO:0007669"/>
    <property type="project" value="InterPro"/>
</dbReference>
<evidence type="ECO:0000313" key="5">
    <source>
        <dbReference type="EMBL" id="QNP55091.1"/>
    </source>
</evidence>
<dbReference type="SUPFAM" id="SSF51445">
    <property type="entry name" value="(Trans)glycosidases"/>
    <property type="match status" value="1"/>
</dbReference>
<sequence length="464" mass="47958">MPGFPGTTLPDWIASPLRGGLVGVILFAENVPDLETTRRLTDAVRAANPAAVVSSDEEGGDVTRIQAATGSFLPGNAALGELDDVDLTRRIAAAYGRLIALAGIDLALGPCLDVASEPLNPVIGTRSFSASTAVVGAHGRAFVAGLGDAAVASCGKHFPGHGATALDSHLALPVLDVTHEELVRRDEEPFAVARPDAIMTGHLVVTPLGEEAATLASWAYRDARALGHDGPLLTDALGMRAITDRMDIGEATVRALEAGADLVLLDAPHMRDAEADFHAAVGAVTDALATGRLTEQALLRSAARNATLRRPRPAVDAASFSAALDELRSLGEWAAEAAIRWSGDVALTAPPVVVDVRRRVNHASGSLANPVVAALRAEGTDAVLAVPGEALPADRQPVVVTRHPLSDPKEADALRAVLEARPDSVVVHGGVRAAAPAVERLICMHGLGLVNARAAAQLLTGARR</sequence>
<dbReference type="InterPro" id="IPR036962">
    <property type="entry name" value="Glyco_hydro_3_N_sf"/>
</dbReference>
<dbReference type="InterPro" id="IPR017853">
    <property type="entry name" value="GH"/>
</dbReference>
<dbReference type="AlphaFoldDB" id="A0A7H0H3H5"/>
<feature type="domain" description="Glycoside hydrolase family 3 N-terminal" evidence="4">
    <location>
        <begin position="21"/>
        <end position="305"/>
    </location>
</feature>
<accession>A0A7H0H3H5</accession>
<dbReference type="GO" id="GO:0009254">
    <property type="term" value="P:peptidoglycan turnover"/>
    <property type="evidence" value="ECO:0007669"/>
    <property type="project" value="TreeGrafter"/>
</dbReference>
<evidence type="ECO:0000259" key="4">
    <source>
        <dbReference type="Pfam" id="PF00933"/>
    </source>
</evidence>
<dbReference type="PANTHER" id="PTHR30480">
    <property type="entry name" value="BETA-HEXOSAMINIDASE-RELATED"/>
    <property type="match status" value="1"/>
</dbReference>
<dbReference type="EMBL" id="CP060789">
    <property type="protein sequence ID" value="QNP55091.1"/>
    <property type="molecule type" value="Genomic_DNA"/>
</dbReference>
<evidence type="ECO:0000256" key="2">
    <source>
        <dbReference type="ARBA" id="ARBA00022801"/>
    </source>
</evidence>
<name>A0A7H0H3H5_9ACTN</name>
<gene>
    <name evidence="5" type="ORF">H9L22_12570</name>
</gene>
<organism evidence="5 6">
    <name type="scientific">Tessaracoccus defluvii</name>
    <dbReference type="NCBI Taxonomy" id="1285901"/>
    <lineage>
        <taxon>Bacteria</taxon>
        <taxon>Bacillati</taxon>
        <taxon>Actinomycetota</taxon>
        <taxon>Actinomycetes</taxon>
        <taxon>Propionibacteriales</taxon>
        <taxon>Propionibacteriaceae</taxon>
        <taxon>Tessaracoccus</taxon>
    </lineage>
</organism>
<evidence type="ECO:0000313" key="6">
    <source>
        <dbReference type="Proteomes" id="UP000516117"/>
    </source>
</evidence>